<proteinExistence type="predicted"/>
<feature type="compositionally biased region" description="Low complexity" evidence="2">
    <location>
        <begin position="70"/>
        <end position="85"/>
    </location>
</feature>
<protein>
    <submittedName>
        <fullName evidence="4">Uncharacterized protein</fullName>
    </submittedName>
</protein>
<dbReference type="PROSITE" id="PS50096">
    <property type="entry name" value="IQ"/>
    <property type="match status" value="1"/>
</dbReference>
<feature type="compositionally biased region" description="Basic residues" evidence="2">
    <location>
        <begin position="243"/>
        <end position="255"/>
    </location>
</feature>
<organism evidence="4 5">
    <name type="scientific">Triparma laevis f. longispina</name>
    <dbReference type="NCBI Taxonomy" id="1714387"/>
    <lineage>
        <taxon>Eukaryota</taxon>
        <taxon>Sar</taxon>
        <taxon>Stramenopiles</taxon>
        <taxon>Ochrophyta</taxon>
        <taxon>Bolidophyceae</taxon>
        <taxon>Parmales</taxon>
        <taxon>Triparmaceae</taxon>
        <taxon>Triparma</taxon>
    </lineage>
</organism>
<reference evidence="5" key="1">
    <citation type="journal article" date="2023" name="Commun. Biol.">
        <title>Genome analysis of Parmales, the sister group of diatoms, reveals the evolutionary specialization of diatoms from phago-mixotrophs to photoautotrophs.</title>
        <authorList>
            <person name="Ban H."/>
            <person name="Sato S."/>
            <person name="Yoshikawa S."/>
            <person name="Yamada K."/>
            <person name="Nakamura Y."/>
            <person name="Ichinomiya M."/>
            <person name="Sato N."/>
            <person name="Blanc-Mathieu R."/>
            <person name="Endo H."/>
            <person name="Kuwata A."/>
            <person name="Ogata H."/>
        </authorList>
    </citation>
    <scope>NUCLEOTIDE SEQUENCE [LARGE SCALE GENOMIC DNA]</scope>
    <source>
        <strain evidence="5">NIES 3700</strain>
    </source>
</reference>
<gene>
    <name evidence="4" type="ORF">TrLO_g2821</name>
</gene>
<feature type="compositionally biased region" description="Polar residues" evidence="2">
    <location>
        <begin position="568"/>
        <end position="579"/>
    </location>
</feature>
<evidence type="ECO:0000313" key="5">
    <source>
        <dbReference type="Proteomes" id="UP001165122"/>
    </source>
</evidence>
<keyword evidence="5" id="KW-1185">Reference proteome</keyword>
<sequence length="617" mass="68946">MVTLSVFIPLLLWIEALRKATFTMLDSTSCAATDTERPRGAVSGTGKIRPGLLDDGSDPSSSYPPPNPNPSSNASSPNSPGNSPSQQRSSWTHAPPPEKRHTIGGKRFSITPLQSDLLLFNDDGSHEMSEEGIEENGDDSDTDQSEKSDAPSINSNLTDEESYAVDTDSDIEGLGLDGESVDGSKGSSKRLPFSQYQPEADDSSSQGSFDITLNIMSTLKESLSPSSKQRYEAPTPKASDVKIKKKEKKKQRRSSRAVAMKKDHQRKEAAATKIKYLLYIRRALNLVRFLRLNPHLLKAGGHSAALTVQRFVRGCFGRRKVQVLRGEYVFNPNLEMLILRHGGANGLLNYVKKLEQENEQLLLDIANVNTKNLLTGGGFSIKRPQTEGADLPEPQIFYSDKPLPLSFDTKKLPPREKKYLLYKKDGKSNAWVEQKLSIHGEHRLDVIQSTSLVKKEEKKKDRKVKKEFMERTGKGMPNPKIEMVSEVIMRDPVREVEEIEGRRGLVGDIEEEVVEVEEKKVETVKETIKEVNVEPEEEEEEEEKIPQMTIIAPILPPPTELTPAKTFDANSSKTSNDSPQLDAVMQWRMQRGYLADMLLSETKGKKTTKTKNKKNKC</sequence>
<feature type="chain" id="PRO_5040847864" evidence="3">
    <location>
        <begin position="21"/>
        <end position="617"/>
    </location>
</feature>
<accession>A0A9W7FSI0</accession>
<dbReference type="EMBL" id="BRXW01000280">
    <property type="protein sequence ID" value="GMI17183.1"/>
    <property type="molecule type" value="Genomic_DNA"/>
</dbReference>
<feature type="region of interest" description="Disordered" evidence="2">
    <location>
        <begin position="127"/>
        <end position="208"/>
    </location>
</feature>
<keyword evidence="1" id="KW-0175">Coiled coil</keyword>
<keyword evidence="3" id="KW-0732">Signal</keyword>
<feature type="region of interest" description="Disordered" evidence="2">
    <location>
        <begin position="533"/>
        <end position="580"/>
    </location>
</feature>
<evidence type="ECO:0000256" key="2">
    <source>
        <dbReference type="SAM" id="MobiDB-lite"/>
    </source>
</evidence>
<evidence type="ECO:0000313" key="4">
    <source>
        <dbReference type="EMBL" id="GMI17183.1"/>
    </source>
</evidence>
<comment type="caution">
    <text evidence="4">The sequence shown here is derived from an EMBL/GenBank/DDBJ whole genome shotgun (WGS) entry which is preliminary data.</text>
</comment>
<feature type="coiled-coil region" evidence="1">
    <location>
        <begin position="344"/>
        <end position="371"/>
    </location>
</feature>
<feature type="compositionally biased region" description="Acidic residues" evidence="2">
    <location>
        <begin position="158"/>
        <end position="171"/>
    </location>
</feature>
<dbReference type="OrthoDB" id="10431549at2759"/>
<feature type="signal peptide" evidence="3">
    <location>
        <begin position="1"/>
        <end position="20"/>
    </location>
</feature>
<feature type="region of interest" description="Disordered" evidence="2">
    <location>
        <begin position="222"/>
        <end position="266"/>
    </location>
</feature>
<name>A0A9W7FSI0_9STRA</name>
<evidence type="ECO:0000256" key="3">
    <source>
        <dbReference type="SAM" id="SignalP"/>
    </source>
</evidence>
<dbReference type="AlphaFoldDB" id="A0A9W7FSI0"/>
<feature type="compositionally biased region" description="Acidic residues" evidence="2">
    <location>
        <begin position="130"/>
        <end position="143"/>
    </location>
</feature>
<dbReference type="Proteomes" id="UP001165122">
    <property type="component" value="Unassembled WGS sequence"/>
</dbReference>
<feature type="compositionally biased region" description="Acidic residues" evidence="2">
    <location>
        <begin position="533"/>
        <end position="543"/>
    </location>
</feature>
<feature type="region of interest" description="Disordered" evidence="2">
    <location>
        <begin position="30"/>
        <end position="106"/>
    </location>
</feature>
<evidence type="ECO:0000256" key="1">
    <source>
        <dbReference type="SAM" id="Coils"/>
    </source>
</evidence>